<name>A0ACB0J0P7_TRIPR</name>
<dbReference type="EMBL" id="CASHSV030000013">
    <property type="protein sequence ID" value="CAJ2637811.1"/>
    <property type="molecule type" value="Genomic_DNA"/>
</dbReference>
<organism evidence="1 2">
    <name type="scientific">Trifolium pratense</name>
    <name type="common">Red clover</name>
    <dbReference type="NCBI Taxonomy" id="57577"/>
    <lineage>
        <taxon>Eukaryota</taxon>
        <taxon>Viridiplantae</taxon>
        <taxon>Streptophyta</taxon>
        <taxon>Embryophyta</taxon>
        <taxon>Tracheophyta</taxon>
        <taxon>Spermatophyta</taxon>
        <taxon>Magnoliopsida</taxon>
        <taxon>eudicotyledons</taxon>
        <taxon>Gunneridae</taxon>
        <taxon>Pentapetalae</taxon>
        <taxon>rosids</taxon>
        <taxon>fabids</taxon>
        <taxon>Fabales</taxon>
        <taxon>Fabaceae</taxon>
        <taxon>Papilionoideae</taxon>
        <taxon>50 kb inversion clade</taxon>
        <taxon>NPAAA clade</taxon>
        <taxon>Hologalegina</taxon>
        <taxon>IRL clade</taxon>
        <taxon>Trifolieae</taxon>
        <taxon>Trifolium</taxon>
    </lineage>
</organism>
<comment type="caution">
    <text evidence="1">The sequence shown here is derived from an EMBL/GenBank/DDBJ whole genome shotgun (WGS) entry which is preliminary data.</text>
</comment>
<reference evidence="1" key="1">
    <citation type="submission" date="2023-10" db="EMBL/GenBank/DDBJ databases">
        <authorList>
            <person name="Rodriguez Cubillos JULIANA M."/>
            <person name="De Vega J."/>
        </authorList>
    </citation>
    <scope>NUCLEOTIDE SEQUENCE</scope>
</reference>
<proteinExistence type="predicted"/>
<evidence type="ECO:0000313" key="1">
    <source>
        <dbReference type="EMBL" id="CAJ2637811.1"/>
    </source>
</evidence>
<dbReference type="Proteomes" id="UP001177021">
    <property type="component" value="Unassembled WGS sequence"/>
</dbReference>
<protein>
    <submittedName>
        <fullName evidence="1">Uncharacterized protein</fullName>
    </submittedName>
</protein>
<gene>
    <name evidence="1" type="ORF">MILVUS5_LOCUS8116</name>
</gene>
<keyword evidence="2" id="KW-1185">Reference proteome</keyword>
<sequence>MTDSNKGGKKEVKGSVNKIGPVVKKNSLVTGPNFNPPKQTKAIGKAPIVKPVHRKTDPTSSKIPIPSLPSSMRKQNQMMSSLKNRTPSKSTGRSTSSGKGEEKQSVSINTSSSSSIEVNEYAKPNPVANNAILTEPFTEEEVKEIIWSSDGNKSPGPDGFNFNFLKTCWSIVKSDVMNFVEEFFVNAVLPKAITSSFLTLIPKKDHPESLSDYRPIFLIGCLYKILSKLLTNRLKRVLGKLISPCQ</sequence>
<evidence type="ECO:0000313" key="2">
    <source>
        <dbReference type="Proteomes" id="UP001177021"/>
    </source>
</evidence>
<accession>A0ACB0J0P7</accession>